<proteinExistence type="predicted"/>
<gene>
    <name evidence="2" type="ORF">ISF_07760</name>
</gene>
<dbReference type="OrthoDB" id="5275938at2759"/>
<feature type="region of interest" description="Disordered" evidence="1">
    <location>
        <begin position="279"/>
        <end position="301"/>
    </location>
</feature>
<accession>A0A162IDM2</accession>
<sequence length="328" mass="35522">MPGNEVIFDGDGDARLHVGAGRSANPAVFTVCSRALSRASPVFDNIFHGDGDAPQRDCCPSSEGPALSDRLVVELPHDDPAALALLLYAVHARFDQVPARLPTDALHALAAVAHKYGATAVLRPWTASWTRPLAAEPDDGGGAALVKAMGICWVLGCREGFFHAAAAFVERAPAPALDDLQIPPDTIEYILSVRLETIRLLCGVLREMIRNLIVVDEAPRWCRHATWFGHHRCESMILGSLVSGLSRAGLWPLPEAEEVKGSVRDLRARLDGVEVQDIGRAGGEEEGGDHGECNPSQHLRDATREVMEDVPRRLESIMFKTGQLDLSK</sequence>
<dbReference type="EMBL" id="AZHB01000024">
    <property type="protein sequence ID" value="OAA55655.1"/>
    <property type="molecule type" value="Genomic_DNA"/>
</dbReference>
<dbReference type="RefSeq" id="XP_018701379.1">
    <property type="nucleotide sequence ID" value="XM_018851363.1"/>
</dbReference>
<evidence type="ECO:0000256" key="1">
    <source>
        <dbReference type="SAM" id="MobiDB-lite"/>
    </source>
</evidence>
<dbReference type="Proteomes" id="UP000076744">
    <property type="component" value="Unassembled WGS sequence"/>
</dbReference>
<comment type="caution">
    <text evidence="2">The sequence shown here is derived from an EMBL/GenBank/DDBJ whole genome shotgun (WGS) entry which is preliminary data.</text>
</comment>
<feature type="compositionally biased region" description="Basic and acidic residues" evidence="1">
    <location>
        <begin position="288"/>
        <end position="301"/>
    </location>
</feature>
<dbReference type="GeneID" id="30024052"/>
<evidence type="ECO:0000313" key="3">
    <source>
        <dbReference type="Proteomes" id="UP000076744"/>
    </source>
</evidence>
<dbReference type="STRING" id="1081104.A0A162IDM2"/>
<name>A0A162IDM2_CORFA</name>
<reference evidence="2 3" key="1">
    <citation type="journal article" date="2016" name="Genome Biol. Evol.">
        <title>Divergent and convergent evolution of fungal pathogenicity.</title>
        <authorList>
            <person name="Shang Y."/>
            <person name="Xiao G."/>
            <person name="Zheng P."/>
            <person name="Cen K."/>
            <person name="Zhan S."/>
            <person name="Wang C."/>
        </authorList>
    </citation>
    <scope>NUCLEOTIDE SEQUENCE [LARGE SCALE GENOMIC DNA]</scope>
    <source>
        <strain evidence="2 3">ARSEF 2679</strain>
    </source>
</reference>
<evidence type="ECO:0000313" key="2">
    <source>
        <dbReference type="EMBL" id="OAA55655.1"/>
    </source>
</evidence>
<dbReference type="AlphaFoldDB" id="A0A162IDM2"/>
<evidence type="ECO:0008006" key="4">
    <source>
        <dbReference type="Google" id="ProtNLM"/>
    </source>
</evidence>
<protein>
    <recommendedName>
        <fullName evidence="4">Nuclear pore protein</fullName>
    </recommendedName>
</protein>
<organism evidence="2 3">
    <name type="scientific">Cordyceps fumosorosea (strain ARSEF 2679)</name>
    <name type="common">Isaria fumosorosea</name>
    <dbReference type="NCBI Taxonomy" id="1081104"/>
    <lineage>
        <taxon>Eukaryota</taxon>
        <taxon>Fungi</taxon>
        <taxon>Dikarya</taxon>
        <taxon>Ascomycota</taxon>
        <taxon>Pezizomycotina</taxon>
        <taxon>Sordariomycetes</taxon>
        <taxon>Hypocreomycetidae</taxon>
        <taxon>Hypocreales</taxon>
        <taxon>Cordycipitaceae</taxon>
        <taxon>Cordyceps</taxon>
    </lineage>
</organism>
<keyword evidence="3" id="KW-1185">Reference proteome</keyword>